<dbReference type="InterPro" id="IPR003740">
    <property type="entry name" value="YitT"/>
</dbReference>
<feature type="transmembrane region" description="Helical" evidence="6">
    <location>
        <begin position="12"/>
        <end position="34"/>
    </location>
</feature>
<feature type="transmembrane region" description="Helical" evidence="6">
    <location>
        <begin position="60"/>
        <end position="79"/>
    </location>
</feature>
<dbReference type="InterPro" id="IPR015867">
    <property type="entry name" value="N-reg_PII/ATP_PRibTrfase_C"/>
</dbReference>
<evidence type="ECO:0000313" key="8">
    <source>
        <dbReference type="EMBL" id="KGF45350.1"/>
    </source>
</evidence>
<evidence type="ECO:0000256" key="1">
    <source>
        <dbReference type="ARBA" id="ARBA00004651"/>
    </source>
</evidence>
<dbReference type="InterPro" id="IPR019264">
    <property type="entry name" value="DUF2179"/>
</dbReference>
<dbReference type="PANTHER" id="PTHR33545">
    <property type="entry name" value="UPF0750 MEMBRANE PROTEIN YITT-RELATED"/>
    <property type="match status" value="1"/>
</dbReference>
<feature type="transmembrane region" description="Helical" evidence="6">
    <location>
        <begin position="113"/>
        <end position="134"/>
    </location>
</feature>
<evidence type="ECO:0000259" key="7">
    <source>
        <dbReference type="Pfam" id="PF10035"/>
    </source>
</evidence>
<dbReference type="InterPro" id="IPR051461">
    <property type="entry name" value="UPF0750_membrane"/>
</dbReference>
<dbReference type="EMBL" id="JRNQ01000017">
    <property type="protein sequence ID" value="KGF45350.1"/>
    <property type="molecule type" value="Genomic_DNA"/>
</dbReference>
<gene>
    <name evidence="8" type="ORF">HMPREF0647_03230</name>
</gene>
<dbReference type="AlphaFoldDB" id="A0A096AEP1"/>
<proteinExistence type="predicted"/>
<keyword evidence="2" id="KW-1003">Cell membrane</keyword>
<dbReference type="OrthoDB" id="1114876at2"/>
<name>A0A096AEP1_9BACT</name>
<evidence type="ECO:0000256" key="6">
    <source>
        <dbReference type="SAM" id="Phobius"/>
    </source>
</evidence>
<dbReference type="PANTHER" id="PTHR33545:SF5">
    <property type="entry name" value="UPF0750 MEMBRANE PROTEIN YITT"/>
    <property type="match status" value="1"/>
</dbReference>
<dbReference type="Pfam" id="PF02588">
    <property type="entry name" value="YitT_membrane"/>
    <property type="match status" value="1"/>
</dbReference>
<evidence type="ECO:0000256" key="5">
    <source>
        <dbReference type="ARBA" id="ARBA00023136"/>
    </source>
</evidence>
<feature type="domain" description="DUF2179" evidence="7">
    <location>
        <begin position="228"/>
        <end position="282"/>
    </location>
</feature>
<dbReference type="Gene3D" id="3.30.70.120">
    <property type="match status" value="1"/>
</dbReference>
<evidence type="ECO:0000313" key="9">
    <source>
        <dbReference type="Proteomes" id="UP000029525"/>
    </source>
</evidence>
<dbReference type="PIRSF" id="PIRSF006483">
    <property type="entry name" value="Membrane_protein_YitT"/>
    <property type="match status" value="1"/>
</dbReference>
<comment type="caution">
    <text evidence="8">The sequence shown here is derived from an EMBL/GenBank/DDBJ whole genome shotgun (WGS) entry which is preliminary data.</text>
</comment>
<keyword evidence="5 6" id="KW-0472">Membrane</keyword>
<reference evidence="8 9" key="1">
    <citation type="submission" date="2014-07" db="EMBL/GenBank/DDBJ databases">
        <authorList>
            <person name="McCorrison J."/>
            <person name="Sanka R."/>
            <person name="Torralba M."/>
            <person name="Gillis M."/>
            <person name="Haft D.H."/>
            <person name="Methe B."/>
            <person name="Sutton G."/>
            <person name="Nelson K.E."/>
        </authorList>
    </citation>
    <scope>NUCLEOTIDE SEQUENCE [LARGE SCALE GENOMIC DNA]</scope>
    <source>
        <strain evidence="8 9">DNF00320</strain>
    </source>
</reference>
<accession>A0A096AEP1</accession>
<feature type="transmembrane region" description="Helical" evidence="6">
    <location>
        <begin position="86"/>
        <end position="107"/>
    </location>
</feature>
<dbReference type="GO" id="GO:0005886">
    <property type="term" value="C:plasma membrane"/>
    <property type="evidence" value="ECO:0007669"/>
    <property type="project" value="UniProtKB-SubCell"/>
</dbReference>
<sequence length="310" mass="34141">MAKKKNGIIGELADYVMIAIAMLLGSFGWCAFLLPHKIPIGGIAGISALMFWGFNIPVQYVYFAMNACLLLASLYILGWRFSVRTIFAVIVFTIFTSFIQAVLGNTQLFLDQPFLACIIGGVFLGVGVGIALLYNASSGGSDVIAAMVRKYRDISLGRVILSCDLIIITGSYLILHNWENVIYGYIVLFVMSYTVDYVINGRRGSVQFFIVSSHWQEIGEAIGNEVVRGCTVIEAKGFYTGENVGMLFVVASRSQARSVYQVIDEIDDKAFVSQGAVNAVYGMGFATMKIKKRKKQQPVSDFEIVKDIDE</sequence>
<evidence type="ECO:0000256" key="3">
    <source>
        <dbReference type="ARBA" id="ARBA00022692"/>
    </source>
</evidence>
<evidence type="ECO:0000256" key="2">
    <source>
        <dbReference type="ARBA" id="ARBA00022475"/>
    </source>
</evidence>
<dbReference type="CDD" id="cd16380">
    <property type="entry name" value="YitT_C"/>
    <property type="match status" value="1"/>
</dbReference>
<protein>
    <submittedName>
        <fullName evidence="8">Membrane protein</fullName>
    </submittedName>
</protein>
<keyword evidence="4 6" id="KW-1133">Transmembrane helix</keyword>
<organism evidence="8 9">
    <name type="scientific">Prevotella bivia DNF00320</name>
    <dbReference type="NCBI Taxonomy" id="1401068"/>
    <lineage>
        <taxon>Bacteria</taxon>
        <taxon>Pseudomonadati</taxon>
        <taxon>Bacteroidota</taxon>
        <taxon>Bacteroidia</taxon>
        <taxon>Bacteroidales</taxon>
        <taxon>Prevotellaceae</taxon>
        <taxon>Prevotella</taxon>
    </lineage>
</organism>
<evidence type="ECO:0000256" key="4">
    <source>
        <dbReference type="ARBA" id="ARBA00022989"/>
    </source>
</evidence>
<dbReference type="RefSeq" id="WP_036866331.1">
    <property type="nucleotide sequence ID" value="NZ_JRNQ01000017.1"/>
</dbReference>
<dbReference type="Pfam" id="PF10035">
    <property type="entry name" value="DUF2179"/>
    <property type="match status" value="1"/>
</dbReference>
<keyword evidence="3 6" id="KW-0812">Transmembrane</keyword>
<comment type="subcellular location">
    <subcellularLocation>
        <location evidence="1">Cell membrane</location>
        <topology evidence="1">Multi-pass membrane protein</topology>
    </subcellularLocation>
</comment>
<feature type="transmembrane region" description="Helical" evidence="6">
    <location>
        <begin position="181"/>
        <end position="199"/>
    </location>
</feature>
<feature type="transmembrane region" description="Helical" evidence="6">
    <location>
        <begin position="155"/>
        <end position="175"/>
    </location>
</feature>
<dbReference type="Proteomes" id="UP000029525">
    <property type="component" value="Unassembled WGS sequence"/>
</dbReference>